<organism evidence="2 3">
    <name type="scientific">Coccomyxa subellipsoidea</name>
    <dbReference type="NCBI Taxonomy" id="248742"/>
    <lineage>
        <taxon>Eukaryota</taxon>
        <taxon>Viridiplantae</taxon>
        <taxon>Chlorophyta</taxon>
        <taxon>core chlorophytes</taxon>
        <taxon>Trebouxiophyceae</taxon>
        <taxon>Trebouxiophyceae incertae sedis</taxon>
        <taxon>Coccomyxaceae</taxon>
        <taxon>Coccomyxa</taxon>
    </lineage>
</organism>
<evidence type="ECO:0000313" key="3">
    <source>
        <dbReference type="Proteomes" id="UP001491310"/>
    </source>
</evidence>
<evidence type="ECO:0000256" key="1">
    <source>
        <dbReference type="SAM" id="SignalP"/>
    </source>
</evidence>
<keyword evidence="1" id="KW-0732">Signal</keyword>
<name>A0ABR2YVJ7_9CHLO</name>
<reference evidence="2 3" key="1">
    <citation type="journal article" date="2024" name="Nat. Commun.">
        <title>Phylogenomics reveals the evolutionary origins of lichenization in chlorophyte algae.</title>
        <authorList>
            <person name="Puginier C."/>
            <person name="Libourel C."/>
            <person name="Otte J."/>
            <person name="Skaloud P."/>
            <person name="Haon M."/>
            <person name="Grisel S."/>
            <person name="Petersen M."/>
            <person name="Berrin J.G."/>
            <person name="Delaux P.M."/>
            <person name="Dal Grande F."/>
            <person name="Keller J."/>
        </authorList>
    </citation>
    <scope>NUCLEOTIDE SEQUENCE [LARGE SCALE GENOMIC DNA]</scope>
    <source>
        <strain evidence="2 3">SAG 216-7</strain>
    </source>
</reference>
<feature type="chain" id="PRO_5045359037" evidence="1">
    <location>
        <begin position="23"/>
        <end position="226"/>
    </location>
</feature>
<gene>
    <name evidence="2" type="ORF">WJX75_002653</name>
</gene>
<comment type="caution">
    <text evidence="2">The sequence shown here is derived from an EMBL/GenBank/DDBJ whole genome shotgun (WGS) entry which is preliminary data.</text>
</comment>
<accession>A0ABR2YVJ7</accession>
<protein>
    <submittedName>
        <fullName evidence="2">Uncharacterized protein</fullName>
    </submittedName>
</protein>
<evidence type="ECO:0000313" key="2">
    <source>
        <dbReference type="EMBL" id="KAK9915686.1"/>
    </source>
</evidence>
<feature type="signal peptide" evidence="1">
    <location>
        <begin position="1"/>
        <end position="22"/>
    </location>
</feature>
<keyword evidence="3" id="KW-1185">Reference proteome</keyword>
<dbReference type="PROSITE" id="PS51257">
    <property type="entry name" value="PROKAR_LIPOPROTEIN"/>
    <property type="match status" value="1"/>
</dbReference>
<dbReference type="EMBL" id="JALJOT010000004">
    <property type="protein sequence ID" value="KAK9915686.1"/>
    <property type="molecule type" value="Genomic_DNA"/>
</dbReference>
<dbReference type="Proteomes" id="UP001491310">
    <property type="component" value="Unassembled WGS sequence"/>
</dbReference>
<proteinExistence type="predicted"/>
<sequence length="226" mass="23324">MAVRYLALVPLAFVVLASCAAADTTDLPVATSGFEQWAGVVGKAMSFGDKNQEQSLQSLKTFQSKVMANMQKQAAGFQKLTKGDFTDVITNLLTNKVSITPPVFFSNAPGIISQTFAAIQFGFTGVGYAPCAVPIVPTGVGIFPQGINIQPEAFNIAPTGVNVQPQGLSISPNLIVIGPYDTTVAGQGLNIAPALIAIAPVKTVVNPVGPLSIADTLVSVALPALP</sequence>